<sequence length="359" mass="41787">MNILLIGNDFHSIYYTRKELITELVKKNRVYVAIPDNNKNYLIEQLGAQLITINLNRMGKNPFREILVINKINEITKKTKADIIFTFTIKPNLYTGLLQSPKTKKQIVTITGLGRLFQKDNIIKKILIYFYRKSFQNVKSIIFENKENESIFTKLRIANGRHILVNGAGVNLDENPLESYPEDKDVLRILFVGRIERDKGFIELYRAAQHYEKKNERIEFIILGSCEKTFEKEFKKMCIPNNMKLEGWQMNVHKYLKLSHAVILPSYHEGMANVLLEAAAAGRPILASRIHGCMESFEEGESGLGFEKGNLEDMVRVIDKFVKMSNDDRKLMGLKGRHKMEREFDRKNVVDKFVEQIYE</sequence>
<dbReference type="SUPFAM" id="SSF53756">
    <property type="entry name" value="UDP-Glycosyltransferase/glycogen phosphorylase"/>
    <property type="match status" value="1"/>
</dbReference>
<dbReference type="InterPro" id="IPR028098">
    <property type="entry name" value="Glyco_trans_4-like_N"/>
</dbReference>
<gene>
    <name evidence="4" type="ORF">KTH90_01090</name>
</gene>
<dbReference type="Pfam" id="PF00534">
    <property type="entry name" value="Glycos_transf_1"/>
    <property type="match status" value="1"/>
</dbReference>
<comment type="caution">
    <text evidence="4">The sequence shown here is derived from an EMBL/GenBank/DDBJ whole genome shotgun (WGS) entry which is preliminary data.</text>
</comment>
<name>A0ABS6K1Q7_9FIRM</name>
<evidence type="ECO:0000259" key="2">
    <source>
        <dbReference type="Pfam" id="PF00534"/>
    </source>
</evidence>
<dbReference type="PANTHER" id="PTHR46401:SF2">
    <property type="entry name" value="GLYCOSYLTRANSFERASE WBBK-RELATED"/>
    <property type="match status" value="1"/>
</dbReference>
<organism evidence="4 5">
    <name type="scientific">Diplocloster modestus</name>
    <dbReference type="NCBI Taxonomy" id="2850322"/>
    <lineage>
        <taxon>Bacteria</taxon>
        <taxon>Bacillati</taxon>
        <taxon>Bacillota</taxon>
        <taxon>Clostridia</taxon>
        <taxon>Lachnospirales</taxon>
        <taxon>Lachnospiraceae</taxon>
        <taxon>Diplocloster</taxon>
    </lineage>
</organism>
<keyword evidence="5" id="KW-1185">Reference proteome</keyword>
<dbReference type="RefSeq" id="WP_158351653.1">
    <property type="nucleotide sequence ID" value="NZ_JAHQCX010000001.1"/>
</dbReference>
<accession>A0ABS6K1Q7</accession>
<dbReference type="Proteomes" id="UP001314681">
    <property type="component" value="Unassembled WGS sequence"/>
</dbReference>
<dbReference type="InterPro" id="IPR001296">
    <property type="entry name" value="Glyco_trans_1"/>
</dbReference>
<evidence type="ECO:0000313" key="5">
    <source>
        <dbReference type="Proteomes" id="UP001314681"/>
    </source>
</evidence>
<evidence type="ECO:0000313" key="4">
    <source>
        <dbReference type="EMBL" id="MBU9724600.1"/>
    </source>
</evidence>
<evidence type="ECO:0000256" key="1">
    <source>
        <dbReference type="ARBA" id="ARBA00022679"/>
    </source>
</evidence>
<feature type="domain" description="Glycosyl transferase family 1" evidence="2">
    <location>
        <begin position="180"/>
        <end position="331"/>
    </location>
</feature>
<dbReference type="Gene3D" id="3.40.50.2000">
    <property type="entry name" value="Glycogen Phosphorylase B"/>
    <property type="match status" value="2"/>
</dbReference>
<protein>
    <submittedName>
        <fullName evidence="4">Glycosyltransferase family 4 protein</fullName>
    </submittedName>
</protein>
<dbReference type="PANTHER" id="PTHR46401">
    <property type="entry name" value="GLYCOSYLTRANSFERASE WBBK-RELATED"/>
    <property type="match status" value="1"/>
</dbReference>
<dbReference type="EMBL" id="JAHQCX010000001">
    <property type="protein sequence ID" value="MBU9724600.1"/>
    <property type="molecule type" value="Genomic_DNA"/>
</dbReference>
<reference evidence="4 5" key="1">
    <citation type="submission" date="2021-06" db="EMBL/GenBank/DDBJ databases">
        <title>Description of novel taxa of the family Lachnospiraceae.</title>
        <authorList>
            <person name="Chaplin A.V."/>
            <person name="Sokolova S.R."/>
            <person name="Pikina A.P."/>
            <person name="Korzhanova M."/>
            <person name="Belova V."/>
            <person name="Korostin D."/>
            <person name="Efimov B.A."/>
        </authorList>
    </citation>
    <scope>NUCLEOTIDE SEQUENCE [LARGE SCALE GENOMIC DNA]</scope>
    <source>
        <strain evidence="4 5">ASD4241</strain>
    </source>
</reference>
<keyword evidence="1" id="KW-0808">Transferase</keyword>
<evidence type="ECO:0000259" key="3">
    <source>
        <dbReference type="Pfam" id="PF13477"/>
    </source>
</evidence>
<feature type="domain" description="Glycosyltransferase subfamily 4-like N-terminal" evidence="3">
    <location>
        <begin position="3"/>
        <end position="145"/>
    </location>
</feature>
<proteinExistence type="predicted"/>
<dbReference type="Pfam" id="PF13477">
    <property type="entry name" value="Glyco_trans_4_2"/>
    <property type="match status" value="1"/>
</dbReference>
<dbReference type="CDD" id="cd03808">
    <property type="entry name" value="GT4_CapM-like"/>
    <property type="match status" value="1"/>
</dbReference>